<reference evidence="2" key="2">
    <citation type="submission" date="2023-06" db="EMBL/GenBank/DDBJ databases">
        <authorList>
            <person name="Kobayashi Y."/>
            <person name="Kayamori A."/>
            <person name="Aoki K."/>
            <person name="Shiwa Y."/>
            <person name="Fujita N."/>
            <person name="Sugita T."/>
            <person name="Iwasaki W."/>
            <person name="Tanaka N."/>
            <person name="Takashima M."/>
        </authorList>
    </citation>
    <scope>NUCLEOTIDE SEQUENCE</scope>
    <source>
        <strain evidence="2">HIS016</strain>
    </source>
</reference>
<comment type="caution">
    <text evidence="2">The sequence shown here is derived from an EMBL/GenBank/DDBJ whole genome shotgun (WGS) entry which is preliminary data.</text>
</comment>
<reference evidence="2" key="1">
    <citation type="journal article" date="2023" name="BMC Genomics">
        <title>Chromosome-level genome assemblies of Cutaneotrichosporon spp. (Trichosporonales, Basidiomycota) reveal imbalanced evolution between nucleotide sequences and chromosome synteny.</title>
        <authorList>
            <person name="Kobayashi Y."/>
            <person name="Kayamori A."/>
            <person name="Aoki K."/>
            <person name="Shiwa Y."/>
            <person name="Matsutani M."/>
            <person name="Fujita N."/>
            <person name="Sugita T."/>
            <person name="Iwasaki W."/>
            <person name="Tanaka N."/>
            <person name="Takashima M."/>
        </authorList>
    </citation>
    <scope>NUCLEOTIDE SEQUENCE</scope>
    <source>
        <strain evidence="2">HIS016</strain>
    </source>
</reference>
<name>A0AAD3YE51_9TREE</name>
<dbReference type="AlphaFoldDB" id="A0AAD3YE51"/>
<evidence type="ECO:0000313" key="3">
    <source>
        <dbReference type="Proteomes" id="UP001222932"/>
    </source>
</evidence>
<feature type="compositionally biased region" description="Acidic residues" evidence="1">
    <location>
        <begin position="68"/>
        <end position="81"/>
    </location>
</feature>
<evidence type="ECO:0000256" key="1">
    <source>
        <dbReference type="SAM" id="MobiDB-lite"/>
    </source>
</evidence>
<organism evidence="2 3">
    <name type="scientific">Cutaneotrichosporon spelunceum</name>
    <dbReference type="NCBI Taxonomy" id="1672016"/>
    <lineage>
        <taxon>Eukaryota</taxon>
        <taxon>Fungi</taxon>
        <taxon>Dikarya</taxon>
        <taxon>Basidiomycota</taxon>
        <taxon>Agaricomycotina</taxon>
        <taxon>Tremellomycetes</taxon>
        <taxon>Trichosporonales</taxon>
        <taxon>Trichosporonaceae</taxon>
        <taxon>Cutaneotrichosporon</taxon>
    </lineage>
</organism>
<dbReference type="Proteomes" id="UP001222932">
    <property type="component" value="Unassembled WGS sequence"/>
</dbReference>
<evidence type="ECO:0000313" key="2">
    <source>
        <dbReference type="EMBL" id="GMK58793.1"/>
    </source>
</evidence>
<accession>A0AAD3YE51</accession>
<feature type="compositionally biased region" description="Polar residues" evidence="1">
    <location>
        <begin position="48"/>
        <end position="61"/>
    </location>
</feature>
<gene>
    <name evidence="2" type="ORF">CspeluHIS016_0602350</name>
</gene>
<dbReference type="EMBL" id="BTCM01000006">
    <property type="protein sequence ID" value="GMK58793.1"/>
    <property type="molecule type" value="Genomic_DNA"/>
</dbReference>
<keyword evidence="3" id="KW-1185">Reference proteome</keyword>
<proteinExistence type="predicted"/>
<feature type="region of interest" description="Disordered" evidence="1">
    <location>
        <begin position="152"/>
        <end position="175"/>
    </location>
</feature>
<sequence>MEEEEDGGDEDSELKTTPRPAASKPKTTSCRSPQAEASDGDQEAKASSDVQDLTPSGNSAEGSPGQDVDSEPEADEGESDEETRKTPPLSICQSPGKQPLPWSPVGLSRSATASNPDDEDDPFDDTGKAQYVWQLEPATTKTILVLKCTPKTSTPSAKALAKPTPKPRRKMQARSQSVVTAVCRAPKPEVVLCK</sequence>
<protein>
    <submittedName>
        <fullName evidence="2">Uncharacterized protein</fullName>
    </submittedName>
</protein>
<feature type="compositionally biased region" description="Acidic residues" evidence="1">
    <location>
        <begin position="1"/>
        <end position="12"/>
    </location>
</feature>
<feature type="region of interest" description="Disordered" evidence="1">
    <location>
        <begin position="1"/>
        <end position="130"/>
    </location>
</feature>